<evidence type="ECO:0000313" key="2">
    <source>
        <dbReference type="Proteomes" id="UP000571950"/>
    </source>
</evidence>
<dbReference type="Proteomes" id="UP000571950">
    <property type="component" value="Unassembled WGS sequence"/>
</dbReference>
<protein>
    <submittedName>
        <fullName evidence="1">Uncharacterized protein</fullName>
    </submittedName>
</protein>
<reference evidence="1 2" key="1">
    <citation type="submission" date="2020-08" db="EMBL/GenBank/DDBJ databases">
        <title>Genomic Encyclopedia of Type Strains, Phase IV (KMG-IV): sequencing the most valuable type-strain genomes for metagenomic binning, comparative biology and taxonomic classification.</title>
        <authorList>
            <person name="Goeker M."/>
        </authorList>
    </citation>
    <scope>NUCLEOTIDE SEQUENCE [LARGE SCALE GENOMIC DNA]</scope>
    <source>
        <strain evidence="1 2">DSM 26189</strain>
    </source>
</reference>
<sequence>MQLRLSVECFAIGMLAAQGDFKTHKAFTKYYSPVEIFKALEIAYPHFFPKPSIPRKMADDIWHFDDVGHGNCITRTELEKLWQQSGDYLHRTSLKKYIKNSPAANYKPIYEATERFWNLVRSHQIFLSDHTSYLQIEIGRDDDAMRCFYIHLDQKNGTARIERYNIELINPRGP</sequence>
<dbReference type="AlphaFoldDB" id="A0A7W6BIG6"/>
<organism evidence="1 2">
    <name type="scientific">Sphingobium jiangsuense</name>
    <dbReference type="NCBI Taxonomy" id="870476"/>
    <lineage>
        <taxon>Bacteria</taxon>
        <taxon>Pseudomonadati</taxon>
        <taxon>Pseudomonadota</taxon>
        <taxon>Alphaproteobacteria</taxon>
        <taxon>Sphingomonadales</taxon>
        <taxon>Sphingomonadaceae</taxon>
        <taxon>Sphingobium</taxon>
    </lineage>
</organism>
<evidence type="ECO:0000313" key="1">
    <source>
        <dbReference type="EMBL" id="MBB3924310.1"/>
    </source>
</evidence>
<name>A0A7W6BIG6_9SPHN</name>
<accession>A0A7W6BIG6</accession>
<gene>
    <name evidence="1" type="ORF">GGR43_000004</name>
</gene>
<proteinExistence type="predicted"/>
<comment type="caution">
    <text evidence="1">The sequence shown here is derived from an EMBL/GenBank/DDBJ whole genome shotgun (WGS) entry which is preliminary data.</text>
</comment>
<keyword evidence="2" id="KW-1185">Reference proteome</keyword>
<dbReference type="EMBL" id="JACIDT010000001">
    <property type="protein sequence ID" value="MBB3924310.1"/>
    <property type="molecule type" value="Genomic_DNA"/>
</dbReference>
<dbReference type="RefSeq" id="WP_188069901.1">
    <property type="nucleotide sequence ID" value="NZ_BSPS01000109.1"/>
</dbReference>